<keyword evidence="9" id="KW-0805">Transcription regulation</keyword>
<keyword evidence="10" id="KW-0804">Transcription</keyword>
<keyword evidence="7 15" id="KW-0808">Transferase</keyword>
<feature type="domain" description="Nucleoside diphosphate kinase-like" evidence="14">
    <location>
        <begin position="213"/>
        <end position="356"/>
    </location>
</feature>
<evidence type="ECO:0000256" key="4">
    <source>
        <dbReference type="ARBA" id="ARBA00004123"/>
    </source>
</evidence>
<name>A0A445F0N8_GLYSO</name>
<evidence type="ECO:0000256" key="7">
    <source>
        <dbReference type="ARBA" id="ARBA00022679"/>
    </source>
</evidence>
<sequence length="465" mass="51301">MVIKNRLRMSSVTLLLQGIKSGCTCSRAVDEHVRRLGITGVGLCERLQTIGEELSIYANNLGVNLEFWVAEKNLENMKPEDIKVREEEVLVVNSILQLHCVVKESHGALNSVLQMIHGLGILVVLTRSFLSQPQTEMEVVCGSFWVTSSLPRSPKSTLPLFHSTHQHLIAFPSQFHLFLYRPPPYANAKTLCARTSSKPAIFLPHLIASLEQVDQTYIMVKPDGVQHGLVGEIISRFEKKGFKLTDLKLFKCSKELAEAYCDCLWFQEHYKDLKQKSFFPKLIDYITSGPVVCMAWEGVGVVASARKLIGATYPLQAEPDTIKGDLTVQTRRNVVHGSDNPENGKHEIEVKSRAPGKIILTGEHAVVHGSTAVASSIDLYTYVSLCFSTPSDNEDSLKLKLKEAALEFSWSITKIRAAFPESTTQLSSPPNSCSVENAKAIAALVEELNIPEAKLGLASGVSAFL</sequence>
<keyword evidence="11" id="KW-0539">Nucleus</keyword>
<evidence type="ECO:0000256" key="1">
    <source>
        <dbReference type="ARBA" id="ARBA00000082"/>
    </source>
</evidence>
<evidence type="ECO:0000256" key="8">
    <source>
        <dbReference type="ARBA" id="ARBA00022777"/>
    </source>
</evidence>
<dbReference type="InterPro" id="IPR001564">
    <property type="entry name" value="Nucleoside_diP_kinase"/>
</dbReference>
<dbReference type="EMBL" id="QZWG01000020">
    <property type="protein sequence ID" value="RZB42394.1"/>
    <property type="molecule type" value="Genomic_DNA"/>
</dbReference>
<evidence type="ECO:0000256" key="5">
    <source>
        <dbReference type="ARBA" id="ARBA00008142"/>
    </source>
</evidence>
<dbReference type="InterPro" id="IPR034907">
    <property type="entry name" value="NDK-like_dom"/>
</dbReference>
<dbReference type="PROSITE" id="PS51374">
    <property type="entry name" value="NDPK_LIKE"/>
    <property type="match status" value="1"/>
</dbReference>
<dbReference type="FunFam" id="3.30.70.141:FF:000002">
    <property type="entry name" value="Nucleoside diphosphate kinase"/>
    <property type="match status" value="1"/>
</dbReference>
<dbReference type="InterPro" id="IPR036850">
    <property type="entry name" value="NDK-like_dom_sf"/>
</dbReference>
<evidence type="ECO:0000256" key="12">
    <source>
        <dbReference type="PROSITE-ProRule" id="PRU00706"/>
    </source>
</evidence>
<dbReference type="AlphaFoldDB" id="A0A445F0N8"/>
<keyword evidence="16" id="KW-1185">Reference proteome</keyword>
<evidence type="ECO:0000256" key="13">
    <source>
        <dbReference type="RuleBase" id="RU004011"/>
    </source>
</evidence>
<dbReference type="GO" id="GO:0042542">
    <property type="term" value="P:response to hydrogen peroxide"/>
    <property type="evidence" value="ECO:0007669"/>
    <property type="project" value="UniProtKB-ARBA"/>
</dbReference>
<dbReference type="Pfam" id="PF00334">
    <property type="entry name" value="NDK"/>
    <property type="match status" value="1"/>
</dbReference>
<evidence type="ECO:0000256" key="2">
    <source>
        <dbReference type="ARBA" id="ARBA00000937"/>
    </source>
</evidence>
<evidence type="ECO:0000256" key="11">
    <source>
        <dbReference type="ARBA" id="ARBA00023242"/>
    </source>
</evidence>
<evidence type="ECO:0000256" key="3">
    <source>
        <dbReference type="ARBA" id="ARBA00001946"/>
    </source>
</evidence>
<evidence type="ECO:0000259" key="14">
    <source>
        <dbReference type="SMART" id="SM00562"/>
    </source>
</evidence>
<evidence type="ECO:0000256" key="6">
    <source>
        <dbReference type="ARBA" id="ARBA00012966"/>
    </source>
</evidence>
<dbReference type="SUPFAM" id="SSF54919">
    <property type="entry name" value="Nucleoside diphosphate kinase, NDK"/>
    <property type="match status" value="1"/>
</dbReference>
<dbReference type="Pfam" id="PF03514">
    <property type="entry name" value="GRAS"/>
    <property type="match status" value="1"/>
</dbReference>
<comment type="caution">
    <text evidence="12">Lacks conserved residue(s) required for the propagation of feature annotation.</text>
</comment>
<comment type="catalytic activity">
    <reaction evidence="1">
        <text>a 2'-deoxyribonucleoside 5'-diphosphate + ATP = a 2'-deoxyribonucleoside 5'-triphosphate + ADP</text>
        <dbReference type="Rhea" id="RHEA:44640"/>
        <dbReference type="ChEBI" id="CHEBI:30616"/>
        <dbReference type="ChEBI" id="CHEBI:61560"/>
        <dbReference type="ChEBI" id="CHEBI:73316"/>
        <dbReference type="ChEBI" id="CHEBI:456216"/>
        <dbReference type="EC" id="2.7.4.6"/>
    </reaction>
</comment>
<protein>
    <recommendedName>
        <fullName evidence="6">nucleoside-diphosphate kinase</fullName>
        <ecNumber evidence="6">2.7.4.6</ecNumber>
    </recommendedName>
</protein>
<gene>
    <name evidence="15" type="ORF">D0Y65_053115</name>
</gene>
<dbReference type="SUPFAM" id="SSF54211">
    <property type="entry name" value="Ribosomal protein S5 domain 2-like"/>
    <property type="match status" value="1"/>
</dbReference>
<dbReference type="GO" id="GO:0005634">
    <property type="term" value="C:nucleus"/>
    <property type="evidence" value="ECO:0007669"/>
    <property type="project" value="UniProtKB-SubCell"/>
</dbReference>
<dbReference type="CDD" id="cd04413">
    <property type="entry name" value="NDPk_I"/>
    <property type="match status" value="1"/>
</dbReference>
<dbReference type="GO" id="GO:0006228">
    <property type="term" value="P:UTP biosynthetic process"/>
    <property type="evidence" value="ECO:0007669"/>
    <property type="project" value="InterPro"/>
</dbReference>
<comment type="catalytic activity">
    <reaction evidence="2">
        <text>a ribonucleoside 5'-diphosphate + ATP = a ribonucleoside 5'-triphosphate + ADP</text>
        <dbReference type="Rhea" id="RHEA:18113"/>
        <dbReference type="ChEBI" id="CHEBI:30616"/>
        <dbReference type="ChEBI" id="CHEBI:57930"/>
        <dbReference type="ChEBI" id="CHEBI:61557"/>
        <dbReference type="ChEBI" id="CHEBI:456216"/>
        <dbReference type="EC" id="2.7.4.6"/>
    </reaction>
</comment>
<keyword evidence="8 15" id="KW-0418">Kinase</keyword>
<dbReference type="PANTHER" id="PTHR11349">
    <property type="entry name" value="NUCLEOSIDE DIPHOSPHATE KINASE"/>
    <property type="match status" value="1"/>
</dbReference>
<dbReference type="Gene3D" id="3.30.70.141">
    <property type="entry name" value="Nucleoside diphosphate kinase-like domain"/>
    <property type="match status" value="1"/>
</dbReference>
<dbReference type="InterPro" id="IPR014721">
    <property type="entry name" value="Ribsml_uS5_D2-typ_fold_subgr"/>
</dbReference>
<accession>A0A445F0N8</accession>
<comment type="subcellular location">
    <subcellularLocation>
        <location evidence="4">Nucleus</location>
    </subcellularLocation>
</comment>
<proteinExistence type="inferred from homology"/>
<evidence type="ECO:0000313" key="16">
    <source>
        <dbReference type="Proteomes" id="UP000289340"/>
    </source>
</evidence>
<comment type="cofactor">
    <cofactor evidence="3">
        <name>Mg(2+)</name>
        <dbReference type="ChEBI" id="CHEBI:18420"/>
    </cofactor>
</comment>
<evidence type="ECO:0000256" key="9">
    <source>
        <dbReference type="ARBA" id="ARBA00023015"/>
    </source>
</evidence>
<evidence type="ECO:0000256" key="10">
    <source>
        <dbReference type="ARBA" id="ARBA00023163"/>
    </source>
</evidence>
<dbReference type="SMART" id="SM00562">
    <property type="entry name" value="NDK"/>
    <property type="match status" value="1"/>
</dbReference>
<dbReference type="InterPro" id="IPR005202">
    <property type="entry name" value="TF_GRAS"/>
</dbReference>
<evidence type="ECO:0000313" key="15">
    <source>
        <dbReference type="EMBL" id="RZB42394.1"/>
    </source>
</evidence>
<dbReference type="GO" id="GO:0006183">
    <property type="term" value="P:GTP biosynthetic process"/>
    <property type="evidence" value="ECO:0007669"/>
    <property type="project" value="InterPro"/>
</dbReference>
<comment type="similarity">
    <text evidence="5 12 13">Belongs to the NDK family.</text>
</comment>
<dbReference type="EC" id="2.7.4.6" evidence="6"/>
<organism evidence="15 16">
    <name type="scientific">Glycine soja</name>
    <name type="common">Wild soybean</name>
    <dbReference type="NCBI Taxonomy" id="3848"/>
    <lineage>
        <taxon>Eukaryota</taxon>
        <taxon>Viridiplantae</taxon>
        <taxon>Streptophyta</taxon>
        <taxon>Embryophyta</taxon>
        <taxon>Tracheophyta</taxon>
        <taxon>Spermatophyta</taxon>
        <taxon>Magnoliopsida</taxon>
        <taxon>eudicotyledons</taxon>
        <taxon>Gunneridae</taxon>
        <taxon>Pentapetalae</taxon>
        <taxon>rosids</taxon>
        <taxon>fabids</taxon>
        <taxon>Fabales</taxon>
        <taxon>Fabaceae</taxon>
        <taxon>Papilionoideae</taxon>
        <taxon>50 kb inversion clade</taxon>
        <taxon>NPAAA clade</taxon>
        <taxon>indigoferoid/millettioid clade</taxon>
        <taxon>Phaseoleae</taxon>
        <taxon>Glycine</taxon>
        <taxon>Glycine subgen. Soja</taxon>
    </lineage>
</organism>
<dbReference type="GO" id="GO:0004550">
    <property type="term" value="F:nucleoside diphosphate kinase activity"/>
    <property type="evidence" value="ECO:0007669"/>
    <property type="project" value="UniProtKB-EC"/>
</dbReference>
<dbReference type="PRINTS" id="PR01243">
    <property type="entry name" value="NUCDPKINASE"/>
</dbReference>
<dbReference type="InterPro" id="IPR020568">
    <property type="entry name" value="Ribosomal_Su5_D2-typ_SF"/>
</dbReference>
<dbReference type="Gene3D" id="3.30.230.10">
    <property type="match status" value="1"/>
</dbReference>
<dbReference type="GO" id="GO:0006241">
    <property type="term" value="P:CTP biosynthetic process"/>
    <property type="evidence" value="ECO:0007669"/>
    <property type="project" value="InterPro"/>
</dbReference>
<dbReference type="Proteomes" id="UP000289340">
    <property type="component" value="Chromosome 20"/>
</dbReference>
<reference evidence="15 16" key="1">
    <citation type="submission" date="2018-09" db="EMBL/GenBank/DDBJ databases">
        <title>A high-quality reference genome of wild soybean provides a powerful tool to mine soybean genomes.</title>
        <authorList>
            <person name="Xie M."/>
            <person name="Chung C.Y.L."/>
            <person name="Li M.-W."/>
            <person name="Wong F.-L."/>
            <person name="Chan T.-F."/>
            <person name="Lam H.-M."/>
        </authorList>
    </citation>
    <scope>NUCLEOTIDE SEQUENCE [LARGE SCALE GENOMIC DNA]</scope>
    <source>
        <strain evidence="16">cv. W05</strain>
        <tissue evidence="15">Hypocotyl of etiolated seedlings</tissue>
    </source>
</reference>
<comment type="caution">
    <text evidence="15">The sequence shown here is derived from an EMBL/GenBank/DDBJ whole genome shotgun (WGS) entry which is preliminary data.</text>
</comment>